<dbReference type="Proteomes" id="UP000267166">
    <property type="component" value="Unassembled WGS sequence"/>
</dbReference>
<protein>
    <recommendedName>
        <fullName evidence="5">Uracil-DNA glycosylase-like domain-containing protein</fullName>
    </recommendedName>
</protein>
<proteinExistence type="predicted"/>
<evidence type="ECO:0000313" key="1">
    <source>
        <dbReference type="EMBL" id="RKG55080.1"/>
    </source>
</evidence>
<gene>
    <name evidence="1" type="ORF">D7V64_01810</name>
    <name evidence="2" type="ORF">D9K80_06170</name>
</gene>
<comment type="caution">
    <text evidence="1">The sequence shown here is derived from an EMBL/GenBank/DDBJ whole genome shotgun (WGS) entry which is preliminary data.</text>
</comment>
<dbReference type="Proteomes" id="UP000281084">
    <property type="component" value="Unassembled WGS sequence"/>
</dbReference>
<reference evidence="1 4" key="2">
    <citation type="submission" date="2018-09" db="EMBL/GenBank/DDBJ databases">
        <title>The draft genome of Acinetobacter spp. strains.</title>
        <authorList>
            <person name="Qin J."/>
            <person name="Feng Y."/>
            <person name="Zong Z."/>
        </authorList>
    </citation>
    <scope>NUCLEOTIDE SEQUENCE [LARGE SCALE GENOMIC DNA]</scope>
    <source>
        <strain evidence="1 4">WCHAc060002</strain>
    </source>
</reference>
<sequence>MISNEQFSDFASTIRSHTLEQLYLQDHLKIGQSGHLSSYYAPFEAINSMAQVIFVGICPGKAQWQHAIEVAKTGLESNIPPATLLQKIKAESAFRGPMRRNIVQMLDYVGLQHKLGIETSQQLFEQNQHLLHSTSALRHCILNKGQNYNGSTPNMLRNEFLQQHIHSFLIPEIQQLSSSAVYIPMGLSVAQVLHYLSSLGYLNEGQILDGFPHPSGANSERIQYFLGQKTPAQLSKTTNAYKIDQEKINLSNKIRNLEFK</sequence>
<name>A0A3A8GHW9_9GAMM</name>
<dbReference type="RefSeq" id="WP_106984956.1">
    <property type="nucleotide sequence ID" value="NZ_CP035934.2"/>
</dbReference>
<dbReference type="EMBL" id="RAXZ01000002">
    <property type="protein sequence ID" value="RKG55080.1"/>
    <property type="molecule type" value="Genomic_DNA"/>
</dbReference>
<organism evidence="1 4">
    <name type="scientific">Acinetobacter cumulans</name>
    <dbReference type="NCBI Taxonomy" id="2136182"/>
    <lineage>
        <taxon>Bacteria</taxon>
        <taxon>Pseudomonadati</taxon>
        <taxon>Pseudomonadota</taxon>
        <taxon>Gammaproteobacteria</taxon>
        <taxon>Moraxellales</taxon>
        <taxon>Moraxellaceae</taxon>
        <taxon>Acinetobacter</taxon>
    </lineage>
</organism>
<dbReference type="AlphaFoldDB" id="A0A3A8GHW9"/>
<evidence type="ECO:0000313" key="4">
    <source>
        <dbReference type="Proteomes" id="UP000281084"/>
    </source>
</evidence>
<evidence type="ECO:0008006" key="5">
    <source>
        <dbReference type="Google" id="ProtNLM"/>
    </source>
</evidence>
<reference evidence="2 3" key="1">
    <citation type="submission" date="2018-09" db="EMBL/GenBank/DDBJ databases">
        <title>The draft genome of Acinetobacter sp. strains.</title>
        <authorList>
            <person name="Qin J."/>
            <person name="Feng Y."/>
            <person name="Zong Z."/>
        </authorList>
    </citation>
    <scope>NUCLEOTIDE SEQUENCE [LARGE SCALE GENOMIC DNA]</scope>
    <source>
        <strain evidence="2 3">WCHAc060003</strain>
    </source>
</reference>
<evidence type="ECO:0000313" key="3">
    <source>
        <dbReference type="Proteomes" id="UP000267166"/>
    </source>
</evidence>
<accession>A0A498CYC8</accession>
<evidence type="ECO:0000313" key="2">
    <source>
        <dbReference type="EMBL" id="RLL36161.1"/>
    </source>
</evidence>
<accession>A0A3A8GHW9</accession>
<dbReference type="EMBL" id="RCHD01000011">
    <property type="protein sequence ID" value="RLL36161.1"/>
    <property type="molecule type" value="Genomic_DNA"/>
</dbReference>